<evidence type="ECO:0008006" key="5">
    <source>
        <dbReference type="Google" id="ProtNLM"/>
    </source>
</evidence>
<dbReference type="RefSeq" id="WP_005454902.1">
    <property type="nucleotide sequence ID" value="NZ_CM001440.1"/>
</dbReference>
<evidence type="ECO:0000313" key="3">
    <source>
        <dbReference type="EMBL" id="EHR60363.1"/>
    </source>
</evidence>
<evidence type="ECO:0000256" key="1">
    <source>
        <dbReference type="SAM" id="MobiDB-lite"/>
    </source>
</evidence>
<accession>H5XEW9</accession>
<evidence type="ECO:0000256" key="2">
    <source>
        <dbReference type="SAM" id="Phobius"/>
    </source>
</evidence>
<sequence length="147" mass="15244">MSESASSGAQAALGTPAPPAKDPMKGFRGVQAGTLVLEAIVVGLALPVVAQLGDGLSSVQGWTVGGIAVALLACCGLLRFPWSIWVILALNVGLVAFVVTLPWVTVIGVLFLAVWGWLMWLRRDVARRMAEGRLPSQQAGAQGGQPS</sequence>
<keyword evidence="2" id="KW-1133">Transmembrane helix</keyword>
<keyword evidence="4" id="KW-1185">Reference proteome</keyword>
<dbReference type="EMBL" id="CM001440">
    <property type="protein sequence ID" value="EHR60363.1"/>
    <property type="molecule type" value="Genomic_DNA"/>
</dbReference>
<dbReference type="eggNOG" id="ENOG5032TW9">
    <property type="taxonomic scope" value="Bacteria"/>
</dbReference>
<reference evidence="3 4" key="1">
    <citation type="submission" date="2011-11" db="EMBL/GenBank/DDBJ databases">
        <title>The Noncontiguous Finished sequence of Saccharomonospora cyanea NA-134.</title>
        <authorList>
            <consortium name="US DOE Joint Genome Institute"/>
            <person name="Lucas S."/>
            <person name="Han J."/>
            <person name="Lapidus A."/>
            <person name="Cheng J.-F."/>
            <person name="Goodwin L."/>
            <person name="Pitluck S."/>
            <person name="Peters L."/>
            <person name="Ovchinnikova G."/>
            <person name="Lu M."/>
            <person name="Detter J.C."/>
            <person name="Han C."/>
            <person name="Tapia R."/>
            <person name="Land M."/>
            <person name="Hauser L."/>
            <person name="Kyrpides N."/>
            <person name="Ivanova N."/>
            <person name="Pagani I."/>
            <person name="Brambilla E.-M."/>
            <person name="Klenk H.-P."/>
            <person name="Woyke T."/>
        </authorList>
    </citation>
    <scope>NUCLEOTIDE SEQUENCE [LARGE SCALE GENOMIC DNA]</scope>
    <source>
        <strain evidence="3 4">NA-134</strain>
    </source>
</reference>
<keyword evidence="2" id="KW-0472">Membrane</keyword>
<gene>
    <name evidence="3" type="ORF">SaccyDRAFT_1459</name>
</gene>
<feature type="region of interest" description="Disordered" evidence="1">
    <location>
        <begin position="1"/>
        <end position="22"/>
    </location>
</feature>
<keyword evidence="2" id="KW-0812">Transmembrane</keyword>
<protein>
    <recommendedName>
        <fullName evidence="5">DUF4233 domain-containing protein</fullName>
    </recommendedName>
</protein>
<feature type="transmembrane region" description="Helical" evidence="2">
    <location>
        <begin position="94"/>
        <end position="120"/>
    </location>
</feature>
<proteinExistence type="predicted"/>
<organism evidence="3 4">
    <name type="scientific">Saccharomonospora cyanea NA-134</name>
    <dbReference type="NCBI Taxonomy" id="882082"/>
    <lineage>
        <taxon>Bacteria</taxon>
        <taxon>Bacillati</taxon>
        <taxon>Actinomycetota</taxon>
        <taxon>Actinomycetes</taxon>
        <taxon>Pseudonocardiales</taxon>
        <taxon>Pseudonocardiaceae</taxon>
        <taxon>Saccharomonospora</taxon>
    </lineage>
</organism>
<feature type="transmembrane region" description="Helical" evidence="2">
    <location>
        <begin position="30"/>
        <end position="50"/>
    </location>
</feature>
<dbReference type="InterPro" id="IPR025327">
    <property type="entry name" value="DUF4233"/>
</dbReference>
<name>H5XEW9_9PSEU</name>
<dbReference type="OrthoDB" id="4773077at2"/>
<dbReference type="HOGENOM" id="CLU_125367_1_0_11"/>
<dbReference type="AlphaFoldDB" id="H5XEW9"/>
<evidence type="ECO:0000313" key="4">
    <source>
        <dbReference type="Proteomes" id="UP000002791"/>
    </source>
</evidence>
<dbReference type="Proteomes" id="UP000002791">
    <property type="component" value="Chromosome"/>
</dbReference>
<feature type="transmembrane region" description="Helical" evidence="2">
    <location>
        <begin position="62"/>
        <end position="82"/>
    </location>
</feature>
<dbReference type="STRING" id="882082.SaccyDRAFT_1459"/>
<dbReference type="Pfam" id="PF14017">
    <property type="entry name" value="DUF4233"/>
    <property type="match status" value="1"/>
</dbReference>